<protein>
    <recommendedName>
        <fullName evidence="4">Secreted protein</fullName>
    </recommendedName>
</protein>
<evidence type="ECO:0000313" key="3">
    <source>
        <dbReference type="Proteomes" id="UP001203297"/>
    </source>
</evidence>
<name>A0AAD4LYC1_9AGAM</name>
<keyword evidence="1" id="KW-0732">Signal</keyword>
<evidence type="ECO:0000313" key="2">
    <source>
        <dbReference type="EMBL" id="KAI0294287.1"/>
    </source>
</evidence>
<keyword evidence="3" id="KW-1185">Reference proteome</keyword>
<dbReference type="AlphaFoldDB" id="A0AAD4LYC1"/>
<comment type="caution">
    <text evidence="2">The sequence shown here is derived from an EMBL/GenBank/DDBJ whole genome shotgun (WGS) entry which is preliminary data.</text>
</comment>
<proteinExistence type="predicted"/>
<dbReference type="EMBL" id="WTXG01000077">
    <property type="protein sequence ID" value="KAI0294287.1"/>
    <property type="molecule type" value="Genomic_DNA"/>
</dbReference>
<evidence type="ECO:0000256" key="1">
    <source>
        <dbReference type="SAM" id="SignalP"/>
    </source>
</evidence>
<evidence type="ECO:0008006" key="4">
    <source>
        <dbReference type="Google" id="ProtNLM"/>
    </source>
</evidence>
<dbReference type="Proteomes" id="UP001203297">
    <property type="component" value="Unassembled WGS sequence"/>
</dbReference>
<feature type="chain" id="PRO_5042178450" description="Secreted protein" evidence="1">
    <location>
        <begin position="23"/>
        <end position="75"/>
    </location>
</feature>
<organism evidence="2 3">
    <name type="scientific">Multifurca ochricompacta</name>
    <dbReference type="NCBI Taxonomy" id="376703"/>
    <lineage>
        <taxon>Eukaryota</taxon>
        <taxon>Fungi</taxon>
        <taxon>Dikarya</taxon>
        <taxon>Basidiomycota</taxon>
        <taxon>Agaricomycotina</taxon>
        <taxon>Agaricomycetes</taxon>
        <taxon>Russulales</taxon>
        <taxon>Russulaceae</taxon>
        <taxon>Multifurca</taxon>
    </lineage>
</organism>
<reference evidence="2" key="1">
    <citation type="journal article" date="2022" name="New Phytol.">
        <title>Evolutionary transition to the ectomycorrhizal habit in the genomes of a hyperdiverse lineage of mushroom-forming fungi.</title>
        <authorList>
            <person name="Looney B."/>
            <person name="Miyauchi S."/>
            <person name="Morin E."/>
            <person name="Drula E."/>
            <person name="Courty P.E."/>
            <person name="Kohler A."/>
            <person name="Kuo A."/>
            <person name="LaButti K."/>
            <person name="Pangilinan J."/>
            <person name="Lipzen A."/>
            <person name="Riley R."/>
            <person name="Andreopoulos W."/>
            <person name="He G."/>
            <person name="Johnson J."/>
            <person name="Nolan M."/>
            <person name="Tritt A."/>
            <person name="Barry K.W."/>
            <person name="Grigoriev I.V."/>
            <person name="Nagy L.G."/>
            <person name="Hibbett D."/>
            <person name="Henrissat B."/>
            <person name="Matheny P.B."/>
            <person name="Labbe J."/>
            <person name="Martin F.M."/>
        </authorList>
    </citation>
    <scope>NUCLEOTIDE SEQUENCE</scope>
    <source>
        <strain evidence="2">BPL690</strain>
    </source>
</reference>
<gene>
    <name evidence="2" type="ORF">B0F90DRAFT_1757992</name>
</gene>
<sequence>MGHAVPAHVFLGLMAYCARTLGLNRAPCTRKTSAVISPWPQTGEDPNSACFIRDTVPGNQHNTLDFRVGKKLHAV</sequence>
<feature type="signal peptide" evidence="1">
    <location>
        <begin position="1"/>
        <end position="22"/>
    </location>
</feature>
<feature type="non-terminal residue" evidence="2">
    <location>
        <position position="1"/>
    </location>
</feature>
<accession>A0AAD4LYC1</accession>